<gene>
    <name evidence="3" type="ORF">BOX15_Mlig018922g1</name>
</gene>
<dbReference type="EMBL" id="NIVC01001922">
    <property type="protein sequence ID" value="PAA62543.1"/>
    <property type="molecule type" value="Genomic_DNA"/>
</dbReference>
<feature type="compositionally biased region" description="Low complexity" evidence="1">
    <location>
        <begin position="3250"/>
        <end position="3264"/>
    </location>
</feature>
<feature type="compositionally biased region" description="Basic residues" evidence="1">
    <location>
        <begin position="217"/>
        <end position="227"/>
    </location>
</feature>
<feature type="compositionally biased region" description="Gly residues" evidence="1">
    <location>
        <begin position="311"/>
        <end position="320"/>
    </location>
</feature>
<evidence type="ECO:0000256" key="1">
    <source>
        <dbReference type="SAM" id="MobiDB-lite"/>
    </source>
</evidence>
<feature type="signal peptide" evidence="2">
    <location>
        <begin position="1"/>
        <end position="22"/>
    </location>
</feature>
<evidence type="ECO:0000313" key="4">
    <source>
        <dbReference type="Proteomes" id="UP000215902"/>
    </source>
</evidence>
<feature type="compositionally biased region" description="Gly residues" evidence="1">
    <location>
        <begin position="373"/>
        <end position="382"/>
    </location>
</feature>
<evidence type="ECO:0000313" key="3">
    <source>
        <dbReference type="EMBL" id="PAA62543.1"/>
    </source>
</evidence>
<dbReference type="Proteomes" id="UP000215902">
    <property type="component" value="Unassembled WGS sequence"/>
</dbReference>
<feature type="compositionally biased region" description="Pro residues" evidence="1">
    <location>
        <begin position="3200"/>
        <end position="3210"/>
    </location>
</feature>
<feature type="compositionally biased region" description="Pro residues" evidence="1">
    <location>
        <begin position="652"/>
        <end position="799"/>
    </location>
</feature>
<feature type="compositionally biased region" description="Gly residues" evidence="1">
    <location>
        <begin position="544"/>
        <end position="553"/>
    </location>
</feature>
<organism evidence="3 4">
    <name type="scientific">Macrostomum lignano</name>
    <dbReference type="NCBI Taxonomy" id="282301"/>
    <lineage>
        <taxon>Eukaryota</taxon>
        <taxon>Metazoa</taxon>
        <taxon>Spiralia</taxon>
        <taxon>Lophotrochozoa</taxon>
        <taxon>Platyhelminthes</taxon>
        <taxon>Rhabditophora</taxon>
        <taxon>Macrostomorpha</taxon>
        <taxon>Macrostomida</taxon>
        <taxon>Macrostomidae</taxon>
        <taxon>Macrostomum</taxon>
    </lineage>
</organism>
<feature type="compositionally biased region" description="Gly residues" evidence="1">
    <location>
        <begin position="590"/>
        <end position="599"/>
    </location>
</feature>
<feature type="compositionally biased region" description="Gly residues" evidence="1">
    <location>
        <begin position="450"/>
        <end position="459"/>
    </location>
</feature>
<reference evidence="3 4" key="1">
    <citation type="submission" date="2017-06" db="EMBL/GenBank/DDBJ databases">
        <title>A platform for efficient transgenesis in Macrostomum lignano, a flatworm model organism for stem cell research.</title>
        <authorList>
            <person name="Berezikov E."/>
        </authorList>
    </citation>
    <scope>NUCLEOTIDE SEQUENCE [LARGE SCALE GENOMIC DNA]</scope>
    <source>
        <strain evidence="3">DV1</strain>
        <tissue evidence="3">Whole organism</tissue>
    </source>
</reference>
<accession>A0A267ELY3</accession>
<evidence type="ECO:0000256" key="2">
    <source>
        <dbReference type="SAM" id="SignalP"/>
    </source>
</evidence>
<keyword evidence="4" id="KW-1185">Reference proteome</keyword>
<feature type="compositionally biased region" description="Gly residues" evidence="1">
    <location>
        <begin position="248"/>
        <end position="257"/>
    </location>
</feature>
<dbReference type="STRING" id="282301.A0A267ELY3"/>
<feature type="compositionally biased region" description="Gly residues" evidence="1">
    <location>
        <begin position="342"/>
        <end position="351"/>
    </location>
</feature>
<keyword evidence="2" id="KW-0732">Signal</keyword>
<sequence length="3264" mass="353042">MGAQRCCIWLLLAAAIVSIPEAKVSKYGLADSELLLFDMESWSPEETYLEGFRFVLFELWWTPRGSATGCTQLALRSDARVSIMECSDSQLTASQSHPSRALLMSAVITSPRLIVNYLADRLKPASASVLLKVNSENFALLKFTAQNSKCVDLYRIFNLDFKVSLNRLLEIGNASGAENFLLDDSLSALYLHRRVRRESDLSCSSRPGNSDGAVAQHRQRRLARAKRQLNDDSGGGREGSAGSSLDGPTGGGRGGSAGSSLDGPTGGGRGGSAGSSLDGPTGGREGSAGSSLDGPTGGGREGSAGSSLDGPTGGGRGGSAGSSLDGPTGGRGGSAGSLLDGPTGGGQGGSAGSSLDGPTGGRGGSAGSLLDGPTGGGRGGSAGSSLDGPTGGREGSAGSSLDGPTGGRGSSAGSLLDGPTGGGRGGSAGSSLDGPTGGRDGSTGSSLDGPTGGGRGGSAGSSLDGPTGGGREGSAGSSLDGPTGGGRGGSAGSSLDGPTGGREGSAGSSLDGPTGGGREGSAGSSLDGPTGGRGGSAGSLLDGPTGGGRGGSAGSSLDGPTGGREGSAGSSLDGPTGGRGGSAGSLLDGPTGGGRGGSAGSSLDGPTGGGRGGSADSSLDGPTGGGRGGSADSLIDGPPVDQPAGSPVDRPAGPPVDQPAGPPVDQPAGPPVDQPAGPPVDQPAGPPVDQPAGPPVDQPAGPPVDQPAGPPVDQPAGPPVDQPAGPPVDQPAGPPVDQPAGPPVDQPAGPPVDQPAGPPVDQPAGPPVDQPAGPPVDQPAGPPVDQPAGPPSDPFGPPRPPEDSPVSAPDASPAGAPRDPFSGGADGTALSPGSPAGPDSILPPAPDDAPVTRSEAEVGQNLNCPYLTIITRRKFTVLLSISDLAAKSALDGLTNEQVIDKVDEVLQRAFNASAFTVTGRYNPDVNRVLVGPNHLVIFVSLEKDQQLRPGQSSSAKFELPAGFLDLIAKVWRIDVPKSAFNSMGVQVPVRDICDIYREIITCPYVQENKERIKLQMTVELSPFFSRELLTNSARLNNSVEVLVHYLLENGDHYYTMHHKNNAFELEVLGQKVMVNAQLDLWITARNERHPNSTDLAAQFLHNLEHYMETHSSGDVFFLRLSNVRISVLPIIVACMDYLQEVPYPDRKFFSYSANVAVRSAQSHLRENSVYFTAMCETSLLHRLPFLRIDGDRSAVPNEFHNMILLSNVTFAPDKDEASTNLRALFRADTGRPSGDIRDSFERFIRADEGFHRWLGRVSDSSGVRVDEKQIFRTVKYKYKNYFGESRRLIVTKLRYSHYSKRLCGAWFSQQILQKAYYYTSRQYFAVDRERDFDLDHFDEDECRSQDRIEFTAVFTLSTLGDPERVWRKDLLERELLEGLRFVFPDMEVAVLQTSINPADAKFDKMRRKVQHQVSLTVLPGVTGGSARPKSTAWVSQFAKAGLRLWLSTGFLQAREDDRVFSIEGAISVSDIVSDATGLAFKANYVLRSSREATWSNERLARLFRSGFLSRDYRLDAMQIRLNRVPERAVFVVKSAAGCSETGANASLIHHRDALLLSKEDLRHWSQKNASQLREDAASLIADCYANATEEAKLVARGFRLTLPDSVEGATFLNLDAQIVGSQLQFRTQYTIQSADPLRFEPSPANALAQFRAGLLRRADQLRVQGPVPHRACDDCLLEAACEPRLDELHRREFAVRRLVHLVRARVSPRIWSAAGDSVSLRQLISHWVKVLYLDYFRDSLRENNQPPIYTYVPFDSDMPIEIEEERQQITLSYVLMRDSELIDTGFRNRLLWQEEDFARNFLSAFREFNEITGLFSVVPEPLTDVELYPLLPRPSPVMVVSPLDKEVILTFSGLSQEKCTDAILRQKLSSLDSSRYRIGRKVATVPDGGNCVVRFHIGARNPAEVDTNTWNTTLLKQYFATNFTGEFSRISLDLVDTKTPCVYCDATRRIFINIEAEYSSAVHFAGVELLTVNNYAEKRRHLLDDHLVPAFDPARRSNQFLGRRHYQLGSPANADFDYRRVGERERYSVVFDARMVPEDASWSEYHLRKLLLGWVSSQNAKAGSDMHMNNITVQILDPVEMSEFIPPPRAEVYTAMVNMSMPAFINGDIDVKRVISDAFYDKARTFTLNFDREGIVQVVNREREDGSQSTYINIENCPATMLVQLPQLLTRNSVIRKLQTGLSRFSSSSLDRLAGSIDVDFTKMDINVFYNSEALPKADCGQTSRRVKFLLMLRLLNTNGNRAIANVTTGSAEFTYRNDMVAGIKKLVEHNVLDYYGLDISITGNKEVEIMYRSTPTTGVVQVDYNLLSVIPGFKWITFVRDTNDILNRISLRTSYDGHQYHDVMKRIGYVQFRGVPTTHVYDRCSFSRHFRVLQNTQLFVLDRDQFQLLGYFLNPTAAVQEMVRTIFILKLSGIQIYSIVPNTTVLHRHQMTGDSELSFSISYELIASHRFNIGENILRIFIDQMLDRMAQVYGFIRRRSTISMLNVKQNGIHCISNIVTESDTITTKRVGCFPVLDASLTVGVCAKSNPHIARQVPIRHNFVLQVEADFVFSDIFPQNDPEARAVIEYMLALTFDDRITPGIQLTWDPTFSGQTAMNVSRSSSKLQLAVETYYILLKSKALAGNVTATMVEAIFSANVNKVLSYFGTGSILRSAINIWNPDCSKLGASNPGAEIDNPIGPALPAPSTPPPRGDYLGKTGVVGLRLFVSTYKNFEIASLTMEVSYARFTFSKWLRQVFEALRDYRLLNPVHSNLLTEIDNNDPTVTRLIFDNLRVDLGLRPTSPQALANAIADLAVSSASRHFVVSSSIFSNLRVSAELIPTSSAAAAGRSSRRRRSADKASPPGSTCGFSHQVRLTLVLRPRYHQWFSHQDRIKPVLSYLITRSLLEAVNSAGLNVSLNESQIELAYISVTTHAVEFLADLALLPCPSTAAPAAASMADDAALQQRFYSSWLRNSVAGRLLQQRLAGLHWQRLGLGGGWQLRMYKSLLLDHWPWSDSITDRRSLHRLRLTAKLLGILQLVYNNPNRLRLLGFDFDVQRTEAGVRVFMFEDLLLHGDGAATSPKTVESIVLGENLRREAEIRSSNPLLMTPFNMTELYIKVLHIEAVQASAISQQQPLQQQKTLLISLKPAAALPDRGNDSAMAWLGLAKAALRSIAFSALLSSSACACSRTRSPPRRPSAGRTAASPFWPTRCATTPRRPPTEPPRPKPSADSAPASSPSFFSATSRCTSTRPQRARWLRAPCPPAPSSASTTPPLTSATRP</sequence>
<feature type="compositionally biased region" description="Low complexity" evidence="1">
    <location>
        <begin position="3212"/>
        <end position="3226"/>
    </location>
</feature>
<feature type="compositionally biased region" description="Gly residues" evidence="1">
    <location>
        <begin position="419"/>
        <end position="428"/>
    </location>
</feature>
<feature type="compositionally biased region" description="Gly residues" evidence="1">
    <location>
        <begin position="264"/>
        <end position="273"/>
    </location>
</feature>
<proteinExistence type="predicted"/>
<protein>
    <submittedName>
        <fullName evidence="3">Uncharacterized protein</fullName>
    </submittedName>
</protein>
<feature type="region of interest" description="Disordered" evidence="1">
    <location>
        <begin position="200"/>
        <end position="856"/>
    </location>
</feature>
<feature type="compositionally biased region" description="Low complexity" evidence="1">
    <location>
        <begin position="3170"/>
        <end position="3199"/>
    </location>
</feature>
<name>A0A267ELY3_9PLAT</name>
<feature type="chain" id="PRO_5012017823" evidence="2">
    <location>
        <begin position="23"/>
        <end position="3264"/>
    </location>
</feature>
<comment type="caution">
    <text evidence="3">The sequence shown here is derived from an EMBL/GenBank/DDBJ whole genome shotgun (WGS) entry which is preliminary data.</text>
</comment>
<feature type="region of interest" description="Disordered" evidence="1">
    <location>
        <begin position="3170"/>
        <end position="3264"/>
    </location>
</feature>
<feature type="compositionally biased region" description="Gly residues" evidence="1">
    <location>
        <begin position="482"/>
        <end position="491"/>
    </location>
</feature>
<feature type="region of interest" description="Disordered" evidence="1">
    <location>
        <begin position="2828"/>
        <end position="2847"/>
    </location>
</feature>